<dbReference type="EMBL" id="LT158599">
    <property type="protein sequence ID" value="CVK32293.1"/>
    <property type="molecule type" value="Genomic_DNA"/>
</dbReference>
<evidence type="ECO:0000313" key="3">
    <source>
        <dbReference type="Proteomes" id="UP000069850"/>
    </source>
</evidence>
<dbReference type="KEGG" id="mema:MMAB1_1079"/>
<protein>
    <submittedName>
        <fullName evidence="2">Glycosyl transferase family 2</fullName>
    </submittedName>
</protein>
<dbReference type="CDD" id="cd00761">
    <property type="entry name" value="Glyco_tranf_GTA_type"/>
    <property type="match status" value="1"/>
</dbReference>
<gene>
    <name evidence="2" type="ORF">MMAB1_1079</name>
</gene>
<dbReference type="InterPro" id="IPR050834">
    <property type="entry name" value="Glycosyltransf_2"/>
</dbReference>
<evidence type="ECO:0000259" key="1">
    <source>
        <dbReference type="Pfam" id="PF00535"/>
    </source>
</evidence>
<dbReference type="Pfam" id="PF00535">
    <property type="entry name" value="Glycos_transf_2"/>
    <property type="match status" value="1"/>
</dbReference>
<reference evidence="2 3" key="1">
    <citation type="submission" date="2016-01" db="EMBL/GenBank/DDBJ databases">
        <authorList>
            <person name="Manzoor S."/>
        </authorList>
    </citation>
    <scope>NUCLEOTIDE SEQUENCE [LARGE SCALE GENOMIC DNA]</scope>
    <source>
        <strain evidence="2">Methanoculleus sp MAB1</strain>
    </source>
</reference>
<proteinExistence type="predicted"/>
<dbReference type="PANTHER" id="PTHR43685">
    <property type="entry name" value="GLYCOSYLTRANSFERASE"/>
    <property type="match status" value="1"/>
</dbReference>
<dbReference type="Proteomes" id="UP000069850">
    <property type="component" value="Chromosome 1"/>
</dbReference>
<dbReference type="InterPro" id="IPR001173">
    <property type="entry name" value="Glyco_trans_2-like"/>
</dbReference>
<dbReference type="RefSeq" id="WP_197671641.1">
    <property type="nucleotide sequence ID" value="NZ_JAHAVR010000003.1"/>
</dbReference>
<dbReference type="PANTHER" id="PTHR43685:SF2">
    <property type="entry name" value="GLYCOSYLTRANSFERASE 2-LIKE DOMAIN-CONTAINING PROTEIN"/>
    <property type="match status" value="1"/>
</dbReference>
<organism evidence="2 3">
    <name type="scientific">Methanoculleus bourgensis</name>
    <dbReference type="NCBI Taxonomy" id="83986"/>
    <lineage>
        <taxon>Archaea</taxon>
        <taxon>Methanobacteriati</taxon>
        <taxon>Methanobacteriota</taxon>
        <taxon>Stenosarchaea group</taxon>
        <taxon>Methanomicrobia</taxon>
        <taxon>Methanomicrobiales</taxon>
        <taxon>Methanomicrobiaceae</taxon>
        <taxon>Methanoculleus</taxon>
    </lineage>
</organism>
<dbReference type="Gene3D" id="3.90.550.10">
    <property type="entry name" value="Spore Coat Polysaccharide Biosynthesis Protein SpsA, Chain A"/>
    <property type="match status" value="1"/>
</dbReference>
<dbReference type="InterPro" id="IPR029044">
    <property type="entry name" value="Nucleotide-diphossugar_trans"/>
</dbReference>
<accession>A0A0X3BJZ7</accession>
<name>A0A0X3BJZ7_9EURY</name>
<evidence type="ECO:0000313" key="2">
    <source>
        <dbReference type="EMBL" id="CVK32293.1"/>
    </source>
</evidence>
<dbReference type="OrthoDB" id="46222at2157"/>
<dbReference type="GO" id="GO:0016740">
    <property type="term" value="F:transferase activity"/>
    <property type="evidence" value="ECO:0007669"/>
    <property type="project" value="UniProtKB-KW"/>
</dbReference>
<dbReference type="SUPFAM" id="SSF53448">
    <property type="entry name" value="Nucleotide-diphospho-sugar transferases"/>
    <property type="match status" value="1"/>
</dbReference>
<dbReference type="AlphaFoldDB" id="A0A0X3BJZ7"/>
<keyword evidence="2" id="KW-0808">Transferase</keyword>
<sequence>MHTPPRRGRCGLLTGGRPVVSAVIPLYNKAPYIGRAIQSVLAQTEQEFEVIVVDDGSTDGGAAIVEHFADPRIRLITQENRGASAARNRGIRESWADLVAFLDADDEWYPAFLETALDLRRRYPGAGLYATAYTIYNPDGGRRVASIAAVPPTPWSGLLPNYFRSAALGEPPISSSSVAIPRGVLKETGGFAEGHWWGEDVDLWGRIAFRYPIAFTWRVGAVYHTDVASRACTRIQPVPENPFVASARHAIERGQIPPEMLDDVLEYVAAKQLQTAARNIQAGRPDLARANLAWCPTRLHRRQKIAYSLMALIPAPWYRRYRRMKAVLAQH</sequence>
<dbReference type="GeneID" id="27137025"/>
<feature type="domain" description="Glycosyltransferase 2-like" evidence="1">
    <location>
        <begin position="21"/>
        <end position="164"/>
    </location>
</feature>